<proteinExistence type="predicted"/>
<dbReference type="Proteomes" id="UP000791080">
    <property type="component" value="Unassembled WGS sequence"/>
</dbReference>
<dbReference type="RefSeq" id="WP_308208841.1">
    <property type="nucleotide sequence ID" value="NZ_AUBJ02000001.1"/>
</dbReference>
<protein>
    <submittedName>
        <fullName evidence="1">Uncharacterized protein</fullName>
    </submittedName>
</protein>
<gene>
    <name evidence="1" type="ORF">G443_001633</name>
</gene>
<name>A0ABT1JGQ5_ACTCY</name>
<evidence type="ECO:0000313" key="1">
    <source>
        <dbReference type="EMBL" id="MCP2331363.1"/>
    </source>
</evidence>
<accession>A0ABT1JGQ5</accession>
<sequence length="65" mass="6863">MLAEIRSHKQAFHDQIAEWVRTAGSSVVEPVVLLAEGAIVTAGVSGDPAAARHARRAVARMLGMV</sequence>
<evidence type="ECO:0000313" key="2">
    <source>
        <dbReference type="Proteomes" id="UP000791080"/>
    </source>
</evidence>
<reference evidence="1 2" key="2">
    <citation type="submission" date="2022-06" db="EMBL/GenBank/DDBJ databases">
        <title>Genomic Encyclopedia of Type Strains, Phase I: the one thousand microbial genomes (KMG-I) project.</title>
        <authorList>
            <person name="Kyrpides N."/>
        </authorList>
    </citation>
    <scope>NUCLEOTIDE SEQUENCE [LARGE SCALE GENOMIC DNA]</scope>
    <source>
        <strain evidence="1 2">DSM 43889</strain>
    </source>
</reference>
<comment type="caution">
    <text evidence="1">The sequence shown here is derived from an EMBL/GenBank/DDBJ whole genome shotgun (WGS) entry which is preliminary data.</text>
</comment>
<dbReference type="EMBL" id="AUBJ02000001">
    <property type="protein sequence ID" value="MCP2331363.1"/>
    <property type="molecule type" value="Genomic_DNA"/>
</dbReference>
<keyword evidence="2" id="KW-1185">Reference proteome</keyword>
<organism evidence="1 2">
    <name type="scientific">Actinoalloteichus caeruleus DSM 43889</name>
    <dbReference type="NCBI Taxonomy" id="1120930"/>
    <lineage>
        <taxon>Bacteria</taxon>
        <taxon>Bacillati</taxon>
        <taxon>Actinomycetota</taxon>
        <taxon>Actinomycetes</taxon>
        <taxon>Pseudonocardiales</taxon>
        <taxon>Pseudonocardiaceae</taxon>
        <taxon>Actinoalloteichus</taxon>
        <taxon>Actinoalloteichus cyanogriseus</taxon>
    </lineage>
</organism>
<reference evidence="1 2" key="1">
    <citation type="submission" date="2013-07" db="EMBL/GenBank/DDBJ databases">
        <authorList>
            <consortium name="DOE Joint Genome Institute"/>
            <person name="Reeve W."/>
            <person name="Huntemann M."/>
            <person name="Han J."/>
            <person name="Chen A."/>
            <person name="Kyrpides N."/>
            <person name="Mavromatis K."/>
            <person name="Markowitz V."/>
            <person name="Palaniappan K."/>
            <person name="Ivanova N."/>
            <person name="Schaumberg A."/>
            <person name="Pati A."/>
            <person name="Liolios K."/>
            <person name="Nordberg H.P."/>
            <person name="Cantor M.N."/>
            <person name="Hua S.X."/>
            <person name="Woyke T."/>
        </authorList>
    </citation>
    <scope>NUCLEOTIDE SEQUENCE [LARGE SCALE GENOMIC DNA]</scope>
    <source>
        <strain evidence="1 2">DSM 43889</strain>
    </source>
</reference>